<protein>
    <recommendedName>
        <fullName evidence="10">Olfactory receptor</fullName>
    </recommendedName>
</protein>
<proteinExistence type="inferred from homology"/>
<dbReference type="GO" id="GO:0005886">
    <property type="term" value="C:plasma membrane"/>
    <property type="evidence" value="ECO:0007669"/>
    <property type="project" value="UniProtKB-SubCell"/>
</dbReference>
<dbReference type="PANTHER" id="PTHR26450:SF32">
    <property type="entry name" value="OLFACTORY RECEPTOR 52B6"/>
    <property type="match status" value="1"/>
</dbReference>
<feature type="transmembrane region" description="Helical" evidence="10">
    <location>
        <begin position="117"/>
        <end position="140"/>
    </location>
</feature>
<feature type="domain" description="G-protein coupled receptors family 1 profile" evidence="11">
    <location>
        <begin position="18"/>
        <end position="269"/>
    </location>
</feature>
<comment type="function">
    <text evidence="1">Odorant receptor.</text>
</comment>
<dbReference type="Proteomes" id="UP000530263">
    <property type="component" value="Unassembled WGS sequence"/>
</dbReference>
<keyword evidence="3 10" id="KW-0716">Sensory transduction</keyword>
<gene>
    <name evidence="12" type="primary">Or52b2_1</name>
    <name evidence="12" type="ORF">COLPIC_R02293</name>
</gene>
<dbReference type="FunFam" id="1.20.1070.10:FF:000006">
    <property type="entry name" value="Olfactory receptor"/>
    <property type="match status" value="1"/>
</dbReference>
<dbReference type="EMBL" id="VYZG01004338">
    <property type="protein sequence ID" value="NWQ84075.1"/>
    <property type="molecule type" value="Genomic_DNA"/>
</dbReference>
<dbReference type="InterPro" id="IPR050402">
    <property type="entry name" value="OR51/52/56-like"/>
</dbReference>
<feature type="transmembrane region" description="Helical" evidence="10">
    <location>
        <begin position="249"/>
        <end position="269"/>
    </location>
</feature>
<comment type="caution">
    <text evidence="12">The sequence shown here is derived from an EMBL/GenBank/DDBJ whole genome shotgun (WGS) entry which is preliminary data.</text>
</comment>
<keyword evidence="4 9" id="KW-0812">Transmembrane</keyword>
<feature type="transmembrane region" description="Helical" evidence="10">
    <location>
        <begin position="215"/>
        <end position="237"/>
    </location>
</feature>
<keyword evidence="9" id="KW-0297">G-protein coupled receptor</keyword>
<feature type="transmembrane region" description="Helical" evidence="10">
    <location>
        <begin position="6"/>
        <end position="28"/>
    </location>
</feature>
<evidence type="ECO:0000259" key="11">
    <source>
        <dbReference type="PROSITE" id="PS50262"/>
    </source>
</evidence>
<evidence type="ECO:0000256" key="6">
    <source>
        <dbReference type="ARBA" id="ARBA00022989"/>
    </source>
</evidence>
<dbReference type="CDD" id="cd15221">
    <property type="entry name" value="7tmA_OR52B-like"/>
    <property type="match status" value="1"/>
</dbReference>
<evidence type="ECO:0000256" key="7">
    <source>
        <dbReference type="ARBA" id="ARBA00023136"/>
    </source>
</evidence>
<accession>A0A7K4SE27</accession>
<dbReference type="GO" id="GO:0004984">
    <property type="term" value="F:olfactory receptor activity"/>
    <property type="evidence" value="ECO:0007669"/>
    <property type="project" value="InterPro"/>
</dbReference>
<feature type="transmembrane region" description="Helical" evidence="10">
    <location>
        <begin position="35"/>
        <end position="55"/>
    </location>
</feature>
<keyword evidence="9" id="KW-0675">Receptor</keyword>
<feature type="non-terminal residue" evidence="12">
    <location>
        <position position="284"/>
    </location>
</feature>
<dbReference type="Gene3D" id="1.20.1070.10">
    <property type="entry name" value="Rhodopsin 7-helix transmembrane proteins"/>
    <property type="match status" value="1"/>
</dbReference>
<evidence type="ECO:0000256" key="5">
    <source>
        <dbReference type="ARBA" id="ARBA00022725"/>
    </source>
</evidence>
<evidence type="ECO:0000256" key="2">
    <source>
        <dbReference type="ARBA" id="ARBA00004141"/>
    </source>
</evidence>
<keyword evidence="5 10" id="KW-0552">Olfaction</keyword>
<evidence type="ECO:0000256" key="8">
    <source>
        <dbReference type="ARBA" id="ARBA00023224"/>
    </source>
</evidence>
<dbReference type="PROSITE" id="PS50262">
    <property type="entry name" value="G_PROTEIN_RECEP_F1_2"/>
    <property type="match status" value="1"/>
</dbReference>
<keyword evidence="7 10" id="KW-0472">Membrane</keyword>
<dbReference type="PANTHER" id="PTHR26450">
    <property type="entry name" value="OLFACTORY RECEPTOR 56B1-RELATED"/>
    <property type="match status" value="1"/>
</dbReference>
<dbReference type="InterPro" id="IPR017452">
    <property type="entry name" value="GPCR_Rhodpsn_7TM"/>
</dbReference>
<evidence type="ECO:0000256" key="9">
    <source>
        <dbReference type="RuleBase" id="RU000688"/>
    </source>
</evidence>
<dbReference type="GO" id="GO:0004930">
    <property type="term" value="F:G protein-coupled receptor activity"/>
    <property type="evidence" value="ECO:0007669"/>
    <property type="project" value="UniProtKB-KW"/>
</dbReference>
<feature type="transmembrane region" description="Helical" evidence="10">
    <location>
        <begin position="75"/>
        <end position="97"/>
    </location>
</feature>
<comment type="similarity">
    <text evidence="9">Belongs to the G-protein coupled receptor 1 family.</text>
</comment>
<dbReference type="PROSITE" id="PS00237">
    <property type="entry name" value="G_PROTEIN_RECEP_F1_1"/>
    <property type="match status" value="1"/>
</dbReference>
<name>A0A7K4SE27_COLPI</name>
<evidence type="ECO:0000256" key="3">
    <source>
        <dbReference type="ARBA" id="ARBA00022606"/>
    </source>
</evidence>
<keyword evidence="10" id="KW-1003">Cell membrane</keyword>
<keyword evidence="13" id="KW-1185">Reference proteome</keyword>
<dbReference type="AlphaFoldDB" id="A0A7K4SE27"/>
<dbReference type="InterPro" id="IPR000276">
    <property type="entry name" value="GPCR_Rhodpsn"/>
</dbReference>
<dbReference type="InterPro" id="IPR000725">
    <property type="entry name" value="Olfact_rcpt"/>
</dbReference>
<dbReference type="PRINTS" id="PR00245">
    <property type="entry name" value="OLFACTORYR"/>
</dbReference>
<dbReference type="SUPFAM" id="SSF81321">
    <property type="entry name" value="Family A G protein-coupled receptor-like"/>
    <property type="match status" value="1"/>
</dbReference>
<sequence length="284" mass="31757">HPWLSIPFCLMYITALLGNATLLFVIALERSLHEPMYLFLAMLAGADLVLSSSTVPKALSIFWSLSKEMTFHACLTQMFFTHLSFIAESTILLAMAIDRYVAICRPLRYGTVFTRSVVARIGLAATARSFCVMFPTIFLLRRLPFCGHSVMPHTYCEHMGIARLACADISVNIWYGFATTLLSPGVDIVLTGVSYVLILRAVFRLPSKAAQLKAVGTCSSHVCVILIFYTPALFSFFTHRFGHNVPHHIHILLANLYVILPPMLNPIVYTMKNKLIREKVSQAL</sequence>
<dbReference type="PRINTS" id="PR00237">
    <property type="entry name" value="GPCRRHODOPSN"/>
</dbReference>
<feature type="non-terminal residue" evidence="12">
    <location>
        <position position="1"/>
    </location>
</feature>
<dbReference type="Pfam" id="PF13853">
    <property type="entry name" value="7tm_4"/>
    <property type="match status" value="1"/>
</dbReference>
<reference evidence="12 13" key="1">
    <citation type="submission" date="2019-09" db="EMBL/GenBank/DDBJ databases">
        <title>Bird 10,000 Genomes (B10K) Project - Family phase.</title>
        <authorList>
            <person name="Zhang G."/>
        </authorList>
    </citation>
    <scope>NUCLEOTIDE SEQUENCE [LARGE SCALE GENOMIC DNA]</scope>
    <source>
        <strain evidence="12">B10K-DU-021-26</strain>
        <tissue evidence="12">Mixed tissue sample</tissue>
    </source>
</reference>
<evidence type="ECO:0000256" key="10">
    <source>
        <dbReference type="RuleBase" id="RU363047"/>
    </source>
</evidence>
<keyword evidence="6 10" id="KW-1133">Transmembrane helix</keyword>
<comment type="subcellular location">
    <subcellularLocation>
        <location evidence="10">Cell membrane</location>
        <topology evidence="10">Multi-pass membrane protein</topology>
    </subcellularLocation>
    <subcellularLocation>
        <location evidence="2">Membrane</location>
        <topology evidence="2">Multi-pass membrane protein</topology>
    </subcellularLocation>
</comment>
<feature type="transmembrane region" description="Helical" evidence="10">
    <location>
        <begin position="181"/>
        <end position="203"/>
    </location>
</feature>
<evidence type="ECO:0000313" key="13">
    <source>
        <dbReference type="Proteomes" id="UP000530263"/>
    </source>
</evidence>
<evidence type="ECO:0000256" key="1">
    <source>
        <dbReference type="ARBA" id="ARBA00002936"/>
    </source>
</evidence>
<keyword evidence="8 9" id="KW-0807">Transducer</keyword>
<organism evidence="12 13">
    <name type="scientific">Columbina picui</name>
    <name type="common">Picui ground-dove</name>
    <dbReference type="NCBI Taxonomy" id="115618"/>
    <lineage>
        <taxon>Eukaryota</taxon>
        <taxon>Metazoa</taxon>
        <taxon>Chordata</taxon>
        <taxon>Craniata</taxon>
        <taxon>Vertebrata</taxon>
        <taxon>Euteleostomi</taxon>
        <taxon>Archelosauria</taxon>
        <taxon>Archosauria</taxon>
        <taxon>Dinosauria</taxon>
        <taxon>Saurischia</taxon>
        <taxon>Theropoda</taxon>
        <taxon>Coelurosauria</taxon>
        <taxon>Aves</taxon>
        <taxon>Neognathae</taxon>
        <taxon>Neoaves</taxon>
        <taxon>Columbimorphae</taxon>
        <taxon>Columbiformes</taxon>
        <taxon>Columbidae</taxon>
        <taxon>Columbina</taxon>
    </lineage>
</organism>
<evidence type="ECO:0000313" key="12">
    <source>
        <dbReference type="EMBL" id="NWQ84075.1"/>
    </source>
</evidence>
<evidence type="ECO:0000256" key="4">
    <source>
        <dbReference type="ARBA" id="ARBA00022692"/>
    </source>
</evidence>
<dbReference type="OrthoDB" id="5969463at2759"/>